<protein>
    <submittedName>
        <fullName evidence="1">Uncharacterized protein</fullName>
    </submittedName>
</protein>
<reference evidence="1" key="1">
    <citation type="submission" date="2014-09" db="EMBL/GenBank/DDBJ databases">
        <authorList>
            <person name="Magalhaes I.L.F."/>
            <person name="Oliveira U."/>
            <person name="Santos F.R."/>
            <person name="Vidigal T.H.D.A."/>
            <person name="Brescovit A.D."/>
            <person name="Santos A.J."/>
        </authorList>
    </citation>
    <scope>NUCLEOTIDE SEQUENCE</scope>
    <source>
        <tissue evidence="1">Shoot tissue taken approximately 20 cm above the soil surface</tissue>
    </source>
</reference>
<dbReference type="EMBL" id="GBRH01195978">
    <property type="protein sequence ID" value="JAE01918.1"/>
    <property type="molecule type" value="Transcribed_RNA"/>
</dbReference>
<evidence type="ECO:0000313" key="1">
    <source>
        <dbReference type="EMBL" id="JAE01918.1"/>
    </source>
</evidence>
<name>A0A0A9F0U2_ARUDO</name>
<accession>A0A0A9F0U2</accession>
<organism evidence="1">
    <name type="scientific">Arundo donax</name>
    <name type="common">Giant reed</name>
    <name type="synonym">Donax arundinaceus</name>
    <dbReference type="NCBI Taxonomy" id="35708"/>
    <lineage>
        <taxon>Eukaryota</taxon>
        <taxon>Viridiplantae</taxon>
        <taxon>Streptophyta</taxon>
        <taxon>Embryophyta</taxon>
        <taxon>Tracheophyta</taxon>
        <taxon>Spermatophyta</taxon>
        <taxon>Magnoliopsida</taxon>
        <taxon>Liliopsida</taxon>
        <taxon>Poales</taxon>
        <taxon>Poaceae</taxon>
        <taxon>PACMAD clade</taxon>
        <taxon>Arundinoideae</taxon>
        <taxon>Arundineae</taxon>
        <taxon>Arundo</taxon>
    </lineage>
</organism>
<proteinExistence type="predicted"/>
<dbReference type="AlphaFoldDB" id="A0A0A9F0U2"/>
<sequence length="19" mass="2278">MQNQRAAHQSTQPYRFSVK</sequence>
<reference evidence="1" key="2">
    <citation type="journal article" date="2015" name="Data Brief">
        <title>Shoot transcriptome of the giant reed, Arundo donax.</title>
        <authorList>
            <person name="Barrero R.A."/>
            <person name="Guerrero F.D."/>
            <person name="Moolhuijzen P."/>
            <person name="Goolsby J.A."/>
            <person name="Tidwell J."/>
            <person name="Bellgard S.E."/>
            <person name="Bellgard M.I."/>
        </authorList>
    </citation>
    <scope>NUCLEOTIDE SEQUENCE</scope>
    <source>
        <tissue evidence="1">Shoot tissue taken approximately 20 cm above the soil surface</tissue>
    </source>
</reference>